<gene>
    <name evidence="9" type="ORF">SAPINGB_P003106</name>
</gene>
<dbReference type="GO" id="GO:0033254">
    <property type="term" value="C:vacuolar transporter chaperone complex"/>
    <property type="evidence" value="ECO:0007669"/>
    <property type="project" value="UniProtKB-ARBA"/>
</dbReference>
<evidence type="ECO:0000256" key="1">
    <source>
        <dbReference type="ARBA" id="ARBA00004128"/>
    </source>
</evidence>
<evidence type="ECO:0000256" key="5">
    <source>
        <dbReference type="ARBA" id="ARBA00023136"/>
    </source>
</evidence>
<comment type="subcellular location">
    <subcellularLocation>
        <location evidence="1">Vacuole membrane</location>
        <topology evidence="1">Multi-pass membrane protein</topology>
    </subcellularLocation>
</comment>
<dbReference type="PANTHER" id="PTHR46140:SF2">
    <property type="entry name" value="VACUOLAR TRANSPORTER CHAPERONE 3 COMPLEX SUBUNIT 3-RELATED"/>
    <property type="match status" value="1"/>
</dbReference>
<dbReference type="PANTHER" id="PTHR46140">
    <property type="entry name" value="VACUOLAR TRANSPORTER CHAPERONE 1-RELATED"/>
    <property type="match status" value="1"/>
</dbReference>
<dbReference type="GeneID" id="43581924"/>
<keyword evidence="10" id="KW-1185">Reference proteome</keyword>
<keyword evidence="3 7" id="KW-0812">Transmembrane</keyword>
<feature type="transmembrane region" description="Helical" evidence="7">
    <location>
        <begin position="780"/>
        <end position="800"/>
    </location>
</feature>
<accession>A0A5E8BP60</accession>
<evidence type="ECO:0000256" key="4">
    <source>
        <dbReference type="ARBA" id="ARBA00022989"/>
    </source>
</evidence>
<proteinExistence type="predicted"/>
<feature type="region of interest" description="Disordered" evidence="6">
    <location>
        <begin position="540"/>
        <end position="640"/>
    </location>
</feature>
<dbReference type="PROSITE" id="PS51382">
    <property type="entry name" value="SPX"/>
    <property type="match status" value="1"/>
</dbReference>
<dbReference type="InterPro" id="IPR018966">
    <property type="entry name" value="VTC_domain"/>
</dbReference>
<dbReference type="OrthoDB" id="6493944at2759"/>
<dbReference type="Pfam" id="PF02656">
    <property type="entry name" value="DUF202"/>
    <property type="match status" value="1"/>
</dbReference>
<sequence length="820" mass="93183">MLFGVRLANEIYPPWRDAYVQYEVLKKLLKENVIPVSEESWTPDDETNFVEALDKELEKVYSFQTKTYESLSDRLATIEKSINNSVESHQFTEDDGKALESDLEEILEEAKQLDRFSRLNFTGFTKIVKKHDRLHSKYQVKPLLQVRLNALPFHSEDYSPLLYRISVIYAFLAENLTGADATAASASAKLSSVTNSENSDYTTYKFWVHPDNVMEVKTRILRHLPLLVYGSKSHGETDDAEAHPQHDPTITSLYFDNPNFDLYEAKLQKNDVSPSLRIRWSGKLTDKPDITIEKKVIDHTSSSGDYIPDERIEIKEKYIQQFITGKYHMEKTVQKLKARGSSQHEVDEYQKTVTDLQDFIAEHDLQPVVRTVYTRSAFQIPGDNRVRAILDSDIVFIREDSFDKDRPVRDPENWHRSDIDVPGVENPFSILRKGEYVKFPFAVLEIRVLNKGDPTTSTLATTPGTSVKSISALVPTKRHGKWISELTKSHLVKEVPKFSKFIQGIASLFAEDDRLDLLPFWLHLLEHDIRQDPKQAWEEQRRRIQESKQASVESDKLRLLTSRSSPRVEPVSSPKVSAAGPSSAPVSSGTAASSSTPVSETTEVAPTDEDASKKKADEYDDDSDLDDDDSDLEDEEDLQHLSRKARGKKLLQRLAFWPSSGPRLEGDSEDEEIILPPGVVKPNTLLRQSGPVNVEVKVWLANERTFNRWLHVSVLFSALTFTLYSSVNKARDQTTATLIAYILFGITVFSCLWGYGTYLYRLKHIRNRSEMHLDNPTGPIVIALGLLACLTLNFVANYNNKVLHPKNPKMGGESLNSTVY</sequence>
<dbReference type="AlphaFoldDB" id="A0A5E8BP60"/>
<evidence type="ECO:0000256" key="3">
    <source>
        <dbReference type="ARBA" id="ARBA00022692"/>
    </source>
</evidence>
<dbReference type="Gene3D" id="3.20.100.30">
    <property type="entry name" value="VTC, catalytic tunnel domain"/>
    <property type="match status" value="1"/>
</dbReference>
<feature type="transmembrane region" description="Helical" evidence="7">
    <location>
        <begin position="709"/>
        <end position="727"/>
    </location>
</feature>
<dbReference type="InterPro" id="IPR051572">
    <property type="entry name" value="VTC_Complex_Subunit"/>
</dbReference>
<feature type="compositionally biased region" description="Low complexity" evidence="6">
    <location>
        <begin position="562"/>
        <end position="605"/>
    </location>
</feature>
<evidence type="ECO:0000256" key="2">
    <source>
        <dbReference type="ARBA" id="ARBA00022554"/>
    </source>
</evidence>
<dbReference type="InterPro" id="IPR042267">
    <property type="entry name" value="VTC_sf"/>
</dbReference>
<dbReference type="CDD" id="cd07892">
    <property type="entry name" value="PolyPPase_VTC2-3_like"/>
    <property type="match status" value="1"/>
</dbReference>
<reference evidence="9 10" key="1">
    <citation type="submission" date="2019-09" db="EMBL/GenBank/DDBJ databases">
        <authorList>
            <person name="Brejova B."/>
        </authorList>
    </citation>
    <scope>NUCLEOTIDE SEQUENCE [LARGE SCALE GENOMIC DNA]</scope>
</reference>
<evidence type="ECO:0000313" key="9">
    <source>
        <dbReference type="EMBL" id="VVT51468.1"/>
    </source>
</evidence>
<feature type="transmembrane region" description="Helical" evidence="7">
    <location>
        <begin position="739"/>
        <end position="760"/>
    </location>
</feature>
<dbReference type="GO" id="GO:0006799">
    <property type="term" value="P:polyphosphate biosynthetic process"/>
    <property type="evidence" value="ECO:0007669"/>
    <property type="project" value="UniProtKB-ARBA"/>
</dbReference>
<dbReference type="InterPro" id="IPR003807">
    <property type="entry name" value="DUF202"/>
</dbReference>
<dbReference type="Pfam" id="PF09359">
    <property type="entry name" value="VTC"/>
    <property type="match status" value="1"/>
</dbReference>
<keyword evidence="2" id="KW-0926">Vacuole</keyword>
<evidence type="ECO:0000256" key="7">
    <source>
        <dbReference type="SAM" id="Phobius"/>
    </source>
</evidence>
<feature type="domain" description="SPX" evidence="8">
    <location>
        <begin position="1"/>
        <end position="145"/>
    </location>
</feature>
<dbReference type="Proteomes" id="UP000398389">
    <property type="component" value="Unassembled WGS sequence"/>
</dbReference>
<dbReference type="RefSeq" id="XP_031853715.1">
    <property type="nucleotide sequence ID" value="XM_031997824.1"/>
</dbReference>
<dbReference type="GO" id="GO:0000329">
    <property type="term" value="C:fungal-type vacuole membrane"/>
    <property type="evidence" value="ECO:0007669"/>
    <property type="project" value="TreeGrafter"/>
</dbReference>
<feature type="compositionally biased region" description="Acidic residues" evidence="6">
    <location>
        <begin position="618"/>
        <end position="637"/>
    </location>
</feature>
<evidence type="ECO:0000256" key="6">
    <source>
        <dbReference type="SAM" id="MobiDB-lite"/>
    </source>
</evidence>
<organism evidence="9 10">
    <name type="scientific">Magnusiomyces paraingens</name>
    <dbReference type="NCBI Taxonomy" id="2606893"/>
    <lineage>
        <taxon>Eukaryota</taxon>
        <taxon>Fungi</taxon>
        <taxon>Dikarya</taxon>
        <taxon>Ascomycota</taxon>
        <taxon>Saccharomycotina</taxon>
        <taxon>Dipodascomycetes</taxon>
        <taxon>Dipodascales</taxon>
        <taxon>Dipodascaceae</taxon>
        <taxon>Magnusiomyces</taxon>
    </lineage>
</organism>
<keyword evidence="5 7" id="KW-0472">Membrane</keyword>
<dbReference type="CDD" id="cd14480">
    <property type="entry name" value="SPX_VTC2_like"/>
    <property type="match status" value="1"/>
</dbReference>
<dbReference type="InterPro" id="IPR004331">
    <property type="entry name" value="SPX_dom"/>
</dbReference>
<name>A0A5E8BP60_9ASCO</name>
<protein>
    <recommendedName>
        <fullName evidence="8">SPX domain-containing protein</fullName>
    </recommendedName>
</protein>
<evidence type="ECO:0000313" key="10">
    <source>
        <dbReference type="Proteomes" id="UP000398389"/>
    </source>
</evidence>
<keyword evidence="4 7" id="KW-1133">Transmembrane helix</keyword>
<dbReference type="EMBL" id="CABVLU010000002">
    <property type="protein sequence ID" value="VVT51468.1"/>
    <property type="molecule type" value="Genomic_DNA"/>
</dbReference>
<dbReference type="FunFam" id="3.20.100.30:FF:000002">
    <property type="entry name" value="Vacuolar transporter chaperone"/>
    <property type="match status" value="1"/>
</dbReference>
<evidence type="ECO:0000259" key="8">
    <source>
        <dbReference type="PROSITE" id="PS51382"/>
    </source>
</evidence>